<keyword evidence="5" id="KW-1185">Reference proteome</keyword>
<dbReference type="Gene3D" id="3.40.50.300">
    <property type="entry name" value="P-loop containing nucleotide triphosphate hydrolases"/>
    <property type="match status" value="2"/>
</dbReference>
<gene>
    <name evidence="4" type="ORF">P253_00223</name>
</gene>
<feature type="domain" description="OLD protein-like TOPRIM" evidence="3">
    <location>
        <begin position="361"/>
        <end position="425"/>
    </location>
</feature>
<comment type="caution">
    <text evidence="4">The sequence shown here is derived from an EMBL/GenBank/DDBJ whole genome shotgun (WGS) entry which is preliminary data.</text>
</comment>
<dbReference type="OrthoDB" id="3322489at2"/>
<dbReference type="InterPro" id="IPR027417">
    <property type="entry name" value="P-loop_NTPase"/>
</dbReference>
<dbReference type="SUPFAM" id="SSF52540">
    <property type="entry name" value="P-loop containing nucleoside triphosphate hydrolases"/>
    <property type="match status" value="1"/>
</dbReference>
<dbReference type="RefSeq" id="WP_016659932.1">
    <property type="nucleotide sequence ID" value="NZ_BBSF01000002.1"/>
</dbReference>
<feature type="domain" description="Endonuclease GajA/Old nuclease/RecF-like AAA" evidence="1">
    <location>
        <begin position="3"/>
        <end position="211"/>
    </location>
</feature>
<dbReference type="CDD" id="cd01026">
    <property type="entry name" value="TOPRIM_OLD"/>
    <property type="match status" value="1"/>
</dbReference>
<dbReference type="InterPro" id="IPR003959">
    <property type="entry name" value="ATPase_AAA_core"/>
</dbReference>
<dbReference type="GO" id="GO:0016887">
    <property type="term" value="F:ATP hydrolysis activity"/>
    <property type="evidence" value="ECO:0007669"/>
    <property type="project" value="InterPro"/>
</dbReference>
<dbReference type="InterPro" id="IPR051396">
    <property type="entry name" value="Bact_Antivir_Def_Nuclease"/>
</dbReference>
<dbReference type="Pfam" id="PF20469">
    <property type="entry name" value="OLD-like_TOPRIM"/>
    <property type="match status" value="1"/>
</dbReference>
<evidence type="ECO:0000313" key="4">
    <source>
        <dbReference type="EMBL" id="ESK49380.1"/>
    </source>
</evidence>
<dbReference type="InterPro" id="IPR041685">
    <property type="entry name" value="AAA_GajA/Old/RecF-like"/>
</dbReference>
<dbReference type="Proteomes" id="UP000018415">
    <property type="component" value="Unassembled WGS sequence"/>
</dbReference>
<dbReference type="PANTHER" id="PTHR43581:SF4">
    <property type="entry name" value="ATP_GTP PHOSPHATASE"/>
    <property type="match status" value="1"/>
</dbReference>
<dbReference type="PATRIC" id="fig|1341679.3.peg.218"/>
<dbReference type="InterPro" id="IPR034139">
    <property type="entry name" value="TOPRIM_OLD"/>
</dbReference>
<sequence>MTYISKIEIKNFKRFQSFSINLSESTNLIIGDNESGKSTILTAIDLVLNASRNKIESIGLDALFNKDVVESFLQLDNPTISDLPIMQIDVYIDGLDENPDFDGKDNLQNVSAYGIKLCCAPNEDYYEFITQSLSNKSAFPFEFYKCTFSTFAASSYSKYKKLLNYVLLDHSSISSEYATNEYVKKVYGSIIEEKDRTKLRNHFSSQKNDFNSQYLFNHGDENYNFSLKGGSKYSLENNITILESNIPLEHRGKGKQCFIKADFILNKGNKNQAIDLVMLEEPENHLSHSNMKKLIEKISSTTNTQIIITTHNNLIASRLNLRNSILLNSNNTNVLLLNKLDKETADFFTKAPNNNVLQFILSNKVILVEGDAEYIIFEEFFKILTGYTPEKFNIHIISVGGLSFKRYLEIAKLLSIKTVVITDNDSDHQKNVISKYSEYNESNIKVFSEENPDLYTFEVCLYEDNKDILDSLINQHGKIDCVKNHMLSNKSSSALKILNALNSDNEFKGKFTIPQYIKEAIGWISE</sequence>
<evidence type="ECO:0000313" key="5">
    <source>
        <dbReference type="Proteomes" id="UP000018415"/>
    </source>
</evidence>
<evidence type="ECO:0000259" key="1">
    <source>
        <dbReference type="Pfam" id="PF13175"/>
    </source>
</evidence>
<dbReference type="PANTHER" id="PTHR43581">
    <property type="entry name" value="ATP/GTP PHOSPHATASE"/>
    <property type="match status" value="1"/>
</dbReference>
<dbReference type="AlphaFoldDB" id="V2UL78"/>
<organism evidence="4 5">
    <name type="scientific">Acinetobacter indicus CIP 110367</name>
    <dbReference type="NCBI Taxonomy" id="1341679"/>
    <lineage>
        <taxon>Bacteria</taxon>
        <taxon>Pseudomonadati</taxon>
        <taxon>Pseudomonadota</taxon>
        <taxon>Gammaproteobacteria</taxon>
        <taxon>Moraxellales</taxon>
        <taxon>Moraxellaceae</taxon>
        <taxon>Acinetobacter</taxon>
    </lineage>
</organism>
<protein>
    <submittedName>
        <fullName evidence="4">Uncharacterized protein</fullName>
    </submittedName>
</protein>
<name>V2UL78_9GAMM</name>
<dbReference type="eggNOG" id="COG3593">
    <property type="taxonomic scope" value="Bacteria"/>
</dbReference>
<dbReference type="EMBL" id="AYET01000001">
    <property type="protein sequence ID" value="ESK49380.1"/>
    <property type="molecule type" value="Genomic_DNA"/>
</dbReference>
<dbReference type="HOGENOM" id="CLU_035131_0_0_6"/>
<dbReference type="GO" id="GO:0005524">
    <property type="term" value="F:ATP binding"/>
    <property type="evidence" value="ECO:0007669"/>
    <property type="project" value="InterPro"/>
</dbReference>
<evidence type="ECO:0000259" key="3">
    <source>
        <dbReference type="Pfam" id="PF20469"/>
    </source>
</evidence>
<evidence type="ECO:0000259" key="2">
    <source>
        <dbReference type="Pfam" id="PF13304"/>
    </source>
</evidence>
<feature type="domain" description="ATPase AAA-type core" evidence="2">
    <location>
        <begin position="275"/>
        <end position="315"/>
    </location>
</feature>
<dbReference type="Pfam" id="PF13304">
    <property type="entry name" value="AAA_21"/>
    <property type="match status" value="1"/>
</dbReference>
<reference evidence="4 5" key="1">
    <citation type="submission" date="2013-10" db="EMBL/GenBank/DDBJ databases">
        <title>The Genome Sequence of Acinetobacter indicus CIP 110367.</title>
        <authorList>
            <consortium name="The Broad Institute Genomics Platform"/>
            <consortium name="The Broad Institute Genome Sequencing Center for Infectious Disease"/>
            <person name="Cerqueira G."/>
            <person name="Feldgarden M."/>
            <person name="Courvalin P."/>
            <person name="Grillot-Courvalin C."/>
            <person name="Clermont D."/>
            <person name="Rocha E."/>
            <person name="Yoon E.-J."/>
            <person name="Nemec A."/>
            <person name="Young S.K."/>
            <person name="Zeng Q."/>
            <person name="Gargeya S."/>
            <person name="Fitzgerald M."/>
            <person name="Abouelleil A."/>
            <person name="Alvarado L."/>
            <person name="Berlin A.M."/>
            <person name="Chapman S.B."/>
            <person name="Gainer-Dewar J."/>
            <person name="Goldberg J."/>
            <person name="Gnerre S."/>
            <person name="Griggs A."/>
            <person name="Gujja S."/>
            <person name="Hansen M."/>
            <person name="Howarth C."/>
            <person name="Imamovic A."/>
            <person name="Ireland A."/>
            <person name="Larimer J."/>
            <person name="McCowan C."/>
            <person name="Murphy C."/>
            <person name="Pearson M."/>
            <person name="Poon T.W."/>
            <person name="Priest M."/>
            <person name="Roberts A."/>
            <person name="Saif S."/>
            <person name="Shea T."/>
            <person name="Sykes S."/>
            <person name="Wortman J."/>
            <person name="Nusbaum C."/>
            <person name="Birren B."/>
        </authorList>
    </citation>
    <scope>NUCLEOTIDE SEQUENCE [LARGE SCALE GENOMIC DNA]</scope>
    <source>
        <strain evidence="4 5">CIP 110367</strain>
    </source>
</reference>
<proteinExistence type="predicted"/>
<accession>V2UL78</accession>
<dbReference type="Pfam" id="PF13175">
    <property type="entry name" value="AAA_15"/>
    <property type="match status" value="1"/>
</dbReference>